<proteinExistence type="inferred from homology"/>
<dbReference type="EC" id="1.6.5.9" evidence="2"/>
<reference evidence="10" key="1">
    <citation type="submission" date="2019-02" db="EMBL/GenBank/DDBJ databases">
        <authorList>
            <person name="Pothier F.J."/>
        </authorList>
    </citation>
    <scope>NUCLEOTIDE SEQUENCE</scope>
    <source>
        <strain evidence="10">CI-1B</strain>
    </source>
</reference>
<keyword evidence="11" id="KW-1185">Reference proteome</keyword>
<comment type="caution">
    <text evidence="10">The sequence shown here is derived from an EMBL/GenBank/DDBJ whole genome shotgun (WGS) entry which is preliminary data.</text>
</comment>
<dbReference type="Gene3D" id="3.50.50.100">
    <property type="match status" value="1"/>
</dbReference>
<evidence type="ECO:0000256" key="1">
    <source>
        <dbReference type="ARBA" id="ARBA00005272"/>
    </source>
</evidence>
<dbReference type="Proteomes" id="UP000328092">
    <property type="component" value="Unassembled WGS sequence"/>
</dbReference>
<dbReference type="PANTHER" id="PTHR43706">
    <property type="entry name" value="NADH DEHYDROGENASE"/>
    <property type="match status" value="1"/>
</dbReference>
<dbReference type="PANTHER" id="PTHR43706:SF47">
    <property type="entry name" value="EXTERNAL NADH-UBIQUINONE OXIDOREDUCTASE 1, MITOCHONDRIAL-RELATED"/>
    <property type="match status" value="1"/>
</dbReference>
<dbReference type="InterPro" id="IPR023753">
    <property type="entry name" value="FAD/NAD-binding_dom"/>
</dbReference>
<accession>A0A508TEZ8</accession>
<feature type="region of interest" description="Disordered" evidence="8">
    <location>
        <begin position="268"/>
        <end position="307"/>
    </location>
</feature>
<dbReference type="RefSeq" id="WP_172628156.1">
    <property type="nucleotide sequence ID" value="NZ_CAADFC020000016.1"/>
</dbReference>
<dbReference type="EMBL" id="CAADFC020000016">
    <property type="protein sequence ID" value="VIO73101.1"/>
    <property type="molecule type" value="Genomic_DNA"/>
</dbReference>
<evidence type="ECO:0000256" key="2">
    <source>
        <dbReference type="ARBA" id="ARBA00012637"/>
    </source>
</evidence>
<organism evidence="10 11">
    <name type="scientific">Bradyrhizobium ivorense</name>
    <dbReference type="NCBI Taxonomy" id="2511166"/>
    <lineage>
        <taxon>Bacteria</taxon>
        <taxon>Pseudomonadati</taxon>
        <taxon>Pseudomonadota</taxon>
        <taxon>Alphaproteobacteria</taxon>
        <taxon>Hyphomicrobiales</taxon>
        <taxon>Nitrobacteraceae</taxon>
        <taxon>Bradyrhizobium</taxon>
    </lineage>
</organism>
<evidence type="ECO:0000313" key="11">
    <source>
        <dbReference type="Proteomes" id="UP000328092"/>
    </source>
</evidence>
<dbReference type="InterPro" id="IPR036188">
    <property type="entry name" value="FAD/NAD-bd_sf"/>
</dbReference>
<evidence type="ECO:0000256" key="7">
    <source>
        <dbReference type="ARBA" id="ARBA00047599"/>
    </source>
</evidence>
<evidence type="ECO:0000256" key="6">
    <source>
        <dbReference type="ARBA" id="ARBA00023027"/>
    </source>
</evidence>
<evidence type="ECO:0000259" key="9">
    <source>
        <dbReference type="Pfam" id="PF07992"/>
    </source>
</evidence>
<dbReference type="PRINTS" id="PR00368">
    <property type="entry name" value="FADPNR"/>
</dbReference>
<dbReference type="InterPro" id="IPR045024">
    <property type="entry name" value="NDH-2"/>
</dbReference>
<dbReference type="SUPFAM" id="SSF51905">
    <property type="entry name" value="FAD/NAD(P)-binding domain"/>
    <property type="match status" value="1"/>
</dbReference>
<name>A0A508TEZ8_9BRAD</name>
<evidence type="ECO:0000313" key="10">
    <source>
        <dbReference type="EMBL" id="VIO73101.1"/>
    </source>
</evidence>
<sequence>MSAMLAETRADEATAVAEPPRRERKRVVIIGGGFAGIAAARALRRAHVDVILIDRRNHHIFQPLLYQVATAVLSPAEIAAPIRQLEVKQKNLSVLLAEVTGIDVASRTIEASSPGAGALNIAYDYLVVATGMRPSYFGHDEFAQYAPGLKNLSDAETIRAKILGAFELAATTEDEAERARQMTFVLVGAGPTGVELAASLAQMVKVTLRGNFRYIDPAQANIILLDAGKRVLSTFAESLSRRATRRLEKLGVKILTEVKVETVDAQGVVAGGKPDPQRHGALDRGGCGIADPNDARHQNRPRRARAR</sequence>
<evidence type="ECO:0000256" key="4">
    <source>
        <dbReference type="ARBA" id="ARBA00022827"/>
    </source>
</evidence>
<evidence type="ECO:0000256" key="8">
    <source>
        <dbReference type="SAM" id="MobiDB-lite"/>
    </source>
</evidence>
<dbReference type="GO" id="GO:0050136">
    <property type="term" value="F:NADH dehydrogenase (quinone) (non-electrogenic) activity"/>
    <property type="evidence" value="ECO:0007669"/>
    <property type="project" value="UniProtKB-EC"/>
</dbReference>
<protein>
    <recommendedName>
        <fullName evidence="2">NADH:ubiquinone reductase (non-electrogenic)</fullName>
        <ecNumber evidence="2">1.6.5.9</ecNumber>
    </recommendedName>
</protein>
<keyword evidence="3" id="KW-0285">Flavoprotein</keyword>
<evidence type="ECO:0000256" key="3">
    <source>
        <dbReference type="ARBA" id="ARBA00022630"/>
    </source>
</evidence>
<feature type="domain" description="FAD/NAD(P)-binding" evidence="9">
    <location>
        <begin position="26"/>
        <end position="268"/>
    </location>
</feature>
<comment type="similarity">
    <text evidence="1">Belongs to the NADH dehydrogenase family.</text>
</comment>
<dbReference type="AlphaFoldDB" id="A0A508TEZ8"/>
<comment type="catalytic activity">
    <reaction evidence="7">
        <text>a quinone + NADH + H(+) = a quinol + NAD(+)</text>
        <dbReference type="Rhea" id="RHEA:46160"/>
        <dbReference type="ChEBI" id="CHEBI:15378"/>
        <dbReference type="ChEBI" id="CHEBI:24646"/>
        <dbReference type="ChEBI" id="CHEBI:57540"/>
        <dbReference type="ChEBI" id="CHEBI:57945"/>
        <dbReference type="ChEBI" id="CHEBI:132124"/>
        <dbReference type="EC" id="1.6.5.9"/>
    </reaction>
</comment>
<keyword evidence="4" id="KW-0274">FAD</keyword>
<dbReference type="PRINTS" id="PR00469">
    <property type="entry name" value="PNDRDTASEII"/>
</dbReference>
<gene>
    <name evidence="10" type="primary">ndbB</name>
    <name evidence="10" type="ORF">CI1B_47040</name>
</gene>
<keyword evidence="5 10" id="KW-0560">Oxidoreductase</keyword>
<keyword evidence="6" id="KW-0520">NAD</keyword>
<feature type="compositionally biased region" description="Basic residues" evidence="8">
    <location>
        <begin position="298"/>
        <end position="307"/>
    </location>
</feature>
<dbReference type="Pfam" id="PF07992">
    <property type="entry name" value="Pyr_redox_2"/>
    <property type="match status" value="1"/>
</dbReference>
<evidence type="ECO:0000256" key="5">
    <source>
        <dbReference type="ARBA" id="ARBA00023002"/>
    </source>
</evidence>